<dbReference type="InterPro" id="IPR002035">
    <property type="entry name" value="VWF_A"/>
</dbReference>
<proteinExistence type="predicted"/>
<dbReference type="AlphaFoldDB" id="A0A0G0V725"/>
<organism evidence="3 4">
    <name type="scientific">Candidatus Uhrbacteria bacterium GW2011_GWF2_41_16</name>
    <dbReference type="NCBI Taxonomy" id="1618997"/>
    <lineage>
        <taxon>Bacteria</taxon>
        <taxon>Candidatus Uhriibacteriota</taxon>
    </lineage>
</organism>
<evidence type="ECO:0000256" key="1">
    <source>
        <dbReference type="SAM" id="MobiDB-lite"/>
    </source>
</evidence>
<comment type="caution">
    <text evidence="3">The sequence shown here is derived from an EMBL/GenBank/DDBJ whole genome shotgun (WGS) entry which is preliminary data.</text>
</comment>
<feature type="domain" description="VWFA" evidence="2">
    <location>
        <begin position="418"/>
        <end position="617"/>
    </location>
</feature>
<dbReference type="EMBL" id="LCAU01000026">
    <property type="protein sequence ID" value="KKR96734.1"/>
    <property type="molecule type" value="Genomic_DNA"/>
</dbReference>
<dbReference type="PROSITE" id="PS50234">
    <property type="entry name" value="VWFA"/>
    <property type="match status" value="1"/>
</dbReference>
<protein>
    <recommendedName>
        <fullName evidence="2">VWFA domain-containing protein</fullName>
    </recommendedName>
</protein>
<dbReference type="InterPro" id="IPR036465">
    <property type="entry name" value="vWFA_dom_sf"/>
</dbReference>
<accession>A0A0G0V725</accession>
<feature type="region of interest" description="Disordered" evidence="1">
    <location>
        <begin position="268"/>
        <end position="298"/>
    </location>
</feature>
<gene>
    <name evidence="3" type="ORF">UU48_C0026G0004</name>
</gene>
<evidence type="ECO:0000259" key="2">
    <source>
        <dbReference type="PROSITE" id="PS50234"/>
    </source>
</evidence>
<dbReference type="Gene3D" id="3.40.50.410">
    <property type="entry name" value="von Willebrand factor, type A domain"/>
    <property type="match status" value="1"/>
</dbReference>
<evidence type="ECO:0000313" key="3">
    <source>
        <dbReference type="EMBL" id="KKR96734.1"/>
    </source>
</evidence>
<dbReference type="Proteomes" id="UP000034746">
    <property type="component" value="Unassembled WGS sequence"/>
</dbReference>
<name>A0A0G0V725_9BACT</name>
<dbReference type="SUPFAM" id="SSF53300">
    <property type="entry name" value="vWA-like"/>
    <property type="match status" value="1"/>
</dbReference>
<sequence length="621" mass="71766">MREDFFEGGRQHLDGQEKDDAKEKKIKEREALLQKAREGWMDFFRTFEKVIQGYFGTPDIPFTVKPGGWYVDLEKIRVNADPTFFLEKGYSESESMFATFHEAEHFRDMIEDPGAYQRLFTRFKSRTDVHASYPKVLQRLYNCLDDILVNRVVMNRWKAGSKAVKSLYPKLFPTNDFRGQPRHRQFMYAFLREAMLPEEPALLDPEVREVLEMWQKRGGNVKAIDVLTGVDPSGKARFSAQDRYARYQATLEPLFEEMYRWDLDHKKKNEGKGKEEGEGEGDGDPFEDDPFADAIPDPVDFDKAAEQAKRLHDRHRQKKKDAFKEVMGVEKADFDSYQQDAKVVEPYVERMSAVFDKVIMRRKTYRRVLKKSTKEGVILNPPKAAIGVAEIKAGHDEPEIMLDYQKREIIQNRPNRLEFTLVCDGSGSMARENKDLTQRRLAVLAMEGFAKFRDRIEKERRAGEKIDLSIRSEARMFANEDDILKPLSESLTHVERVKMHKKLKKLPEEDNKEWKTFDAIESEQFTDQTIKDLRKGDLKKVIVFLSDGQTDEATIQAKIKNLMELAGTGPDGKSNLVIACIGFGDGIQALTTYAPNGYFAKTLEEVPEIFEKLIETILEDV</sequence>
<reference evidence="3 4" key="1">
    <citation type="journal article" date="2015" name="Nature">
        <title>rRNA introns, odd ribosomes, and small enigmatic genomes across a large radiation of phyla.</title>
        <authorList>
            <person name="Brown C.T."/>
            <person name="Hug L.A."/>
            <person name="Thomas B.C."/>
            <person name="Sharon I."/>
            <person name="Castelle C.J."/>
            <person name="Singh A."/>
            <person name="Wilkins M.J."/>
            <person name="Williams K.H."/>
            <person name="Banfield J.F."/>
        </authorList>
    </citation>
    <scope>NUCLEOTIDE SEQUENCE [LARGE SCALE GENOMIC DNA]</scope>
</reference>
<evidence type="ECO:0000313" key="4">
    <source>
        <dbReference type="Proteomes" id="UP000034746"/>
    </source>
</evidence>
<feature type="region of interest" description="Disordered" evidence="1">
    <location>
        <begin position="1"/>
        <end position="23"/>
    </location>
</feature>
<feature type="compositionally biased region" description="Acidic residues" evidence="1">
    <location>
        <begin position="277"/>
        <end position="291"/>
    </location>
</feature>